<dbReference type="EMBL" id="SNYH01000003">
    <property type="protein sequence ID" value="TDQ27620.1"/>
    <property type="molecule type" value="Genomic_DNA"/>
</dbReference>
<feature type="signal peptide" evidence="1">
    <location>
        <begin position="1"/>
        <end position="20"/>
    </location>
</feature>
<accession>A0A4R6TFR8</accession>
<reference evidence="2 3" key="1">
    <citation type="submission" date="2019-03" db="EMBL/GenBank/DDBJ databases">
        <title>Genomic Encyclopedia of Type Strains, Phase III (KMG-III): the genomes of soil and plant-associated and newly described type strains.</title>
        <authorList>
            <person name="Whitman W."/>
        </authorList>
    </citation>
    <scope>NUCLEOTIDE SEQUENCE [LARGE SCALE GENOMIC DNA]</scope>
    <source>
        <strain evidence="2 3">CECT 8283</strain>
    </source>
</reference>
<keyword evidence="3" id="KW-1185">Reference proteome</keyword>
<organism evidence="2 3">
    <name type="scientific">Tenacibaculum caenipelagi</name>
    <dbReference type="NCBI Taxonomy" id="1325435"/>
    <lineage>
        <taxon>Bacteria</taxon>
        <taxon>Pseudomonadati</taxon>
        <taxon>Bacteroidota</taxon>
        <taxon>Flavobacteriia</taxon>
        <taxon>Flavobacteriales</taxon>
        <taxon>Flavobacteriaceae</taxon>
        <taxon>Tenacibaculum</taxon>
    </lineage>
</organism>
<dbReference type="RefSeq" id="WP_133535609.1">
    <property type="nucleotide sequence ID" value="NZ_SNYH01000003.1"/>
</dbReference>
<proteinExistence type="predicted"/>
<evidence type="ECO:0000313" key="3">
    <source>
        <dbReference type="Proteomes" id="UP000295390"/>
    </source>
</evidence>
<gene>
    <name evidence="2" type="ORF">DFQ07_1471</name>
</gene>
<dbReference type="AlphaFoldDB" id="A0A4R6TFR8"/>
<evidence type="ECO:0000256" key="1">
    <source>
        <dbReference type="SAM" id="SignalP"/>
    </source>
</evidence>
<evidence type="ECO:0000313" key="2">
    <source>
        <dbReference type="EMBL" id="TDQ27620.1"/>
    </source>
</evidence>
<comment type="caution">
    <text evidence="2">The sequence shown here is derived from an EMBL/GenBank/DDBJ whole genome shotgun (WGS) entry which is preliminary data.</text>
</comment>
<dbReference type="OrthoDB" id="1299826at2"/>
<evidence type="ECO:0008006" key="4">
    <source>
        <dbReference type="Google" id="ProtNLM"/>
    </source>
</evidence>
<name>A0A4R6TFR8_9FLAO</name>
<dbReference type="Proteomes" id="UP000295390">
    <property type="component" value="Unassembled WGS sequence"/>
</dbReference>
<protein>
    <recommendedName>
        <fullName evidence="4">Curlin associated repeat-containing protein</fullName>
    </recommendedName>
</protein>
<keyword evidence="1" id="KW-0732">Signal</keyword>
<sequence length="495" mass="52499">MKTRFIVILAILMFTITSNAQRKDQISTGKLQVKNLPLGTENDNLVVADGKGNFKHIPQSQITPDLSNYVTKLTNVTTEGQIGLQLINSAFSAGIYSQNNADGNGLYSQNSADGEGVYSVNEAGGTGIYSENNSTGKGVYSNNQSSGTGIDSENYGNGIGFRSYNGSSTNSGIYSFNANSGVGIKAINQSNGDNIVADATATSTGYNYVGQNQGANTFTVDKLGNVIGNTFQGDGSQLTFSNLFANNITAITGQISAKTLRAGHSTPVIQINDTDANGGNVNIKLADTPSFFDVDVELPILPGRLLLENGDGSQLKNLPAQTLDNVITAGNITDKSLITRQDVFGNLVGTYIDYTGIALKTNNFTNVNISSTAVTVFNPSIANNYSLLENQGLLFYDNGNQLTVSRPVSIAGGNKTQRFQDEDGNIALLKDIKAKPTSSLDTQTTANLNTEFPLADNPIGTIVVNTSTSIGATHQMYVRIGDSDWLFINGSKNQF</sequence>
<feature type="chain" id="PRO_5020193951" description="Curlin associated repeat-containing protein" evidence="1">
    <location>
        <begin position="21"/>
        <end position="495"/>
    </location>
</feature>